<evidence type="ECO:0000313" key="1">
    <source>
        <dbReference type="EMBL" id="MQL78182.1"/>
    </source>
</evidence>
<sequence length="220" mass="26371">MQLKFVHRSSTQWPLTPRFAAADRDYFSMRRRLGPHALIAQDLLLLLVRLLYRLHMPVPPPPSLLPYLLPRLPNLWFKWDNLWLGHHVENCGIWVQVSRLRAHLCHWRMAEDEIRREWCKVIGFVGIQTRFPVEDVDTARMSSSVGLHHRFPFHFDSSSRAQQSLFFFSTKDRNKNPFRHPLGRRDRFGFQIRDWQNQSDVSKMAALRREVMEYDDFMLF</sequence>
<dbReference type="AlphaFoldDB" id="A0A843TZD8"/>
<dbReference type="EMBL" id="NMUH01000387">
    <property type="protein sequence ID" value="MQL78182.1"/>
    <property type="molecule type" value="Genomic_DNA"/>
</dbReference>
<organism evidence="1 2">
    <name type="scientific">Colocasia esculenta</name>
    <name type="common">Wild taro</name>
    <name type="synonym">Arum esculentum</name>
    <dbReference type="NCBI Taxonomy" id="4460"/>
    <lineage>
        <taxon>Eukaryota</taxon>
        <taxon>Viridiplantae</taxon>
        <taxon>Streptophyta</taxon>
        <taxon>Embryophyta</taxon>
        <taxon>Tracheophyta</taxon>
        <taxon>Spermatophyta</taxon>
        <taxon>Magnoliopsida</taxon>
        <taxon>Liliopsida</taxon>
        <taxon>Araceae</taxon>
        <taxon>Aroideae</taxon>
        <taxon>Colocasieae</taxon>
        <taxon>Colocasia</taxon>
    </lineage>
</organism>
<reference evidence="1" key="1">
    <citation type="submission" date="2017-07" db="EMBL/GenBank/DDBJ databases">
        <title>Taro Niue Genome Assembly and Annotation.</title>
        <authorList>
            <person name="Atibalentja N."/>
            <person name="Keating K."/>
            <person name="Fields C.J."/>
        </authorList>
    </citation>
    <scope>NUCLEOTIDE SEQUENCE</scope>
    <source>
        <strain evidence="1">Niue_2</strain>
        <tissue evidence="1">Leaf</tissue>
    </source>
</reference>
<proteinExistence type="predicted"/>
<keyword evidence="2" id="KW-1185">Reference proteome</keyword>
<name>A0A843TZD8_COLES</name>
<accession>A0A843TZD8</accession>
<evidence type="ECO:0000313" key="2">
    <source>
        <dbReference type="Proteomes" id="UP000652761"/>
    </source>
</evidence>
<gene>
    <name evidence="1" type="ORF">Taro_010611</name>
</gene>
<comment type="caution">
    <text evidence="1">The sequence shown here is derived from an EMBL/GenBank/DDBJ whole genome shotgun (WGS) entry which is preliminary data.</text>
</comment>
<dbReference type="Proteomes" id="UP000652761">
    <property type="component" value="Unassembled WGS sequence"/>
</dbReference>
<protein>
    <submittedName>
        <fullName evidence="1">Uncharacterized protein</fullName>
    </submittedName>
</protein>